<dbReference type="SFLD" id="SFLDS00005">
    <property type="entry name" value="Isoprenoid_Synthase_Type_I"/>
    <property type="match status" value="1"/>
</dbReference>
<dbReference type="EC" id="2.5.1.-" evidence="7"/>
<dbReference type="PROSITE" id="PS00723">
    <property type="entry name" value="POLYPRENYL_SYNTHASE_1"/>
    <property type="match status" value="1"/>
</dbReference>
<keyword evidence="8" id="KW-1185">Reference proteome</keyword>
<dbReference type="RefSeq" id="WP_340294049.1">
    <property type="nucleotide sequence ID" value="NZ_JBBEOI010000135.1"/>
</dbReference>
<dbReference type="Pfam" id="PF00348">
    <property type="entry name" value="polyprenyl_synt"/>
    <property type="match status" value="1"/>
</dbReference>
<evidence type="ECO:0000256" key="6">
    <source>
        <dbReference type="RuleBase" id="RU004466"/>
    </source>
</evidence>
<reference evidence="8" key="1">
    <citation type="journal article" date="2019" name="Int. J. Syst. Evol. Microbiol.">
        <title>The Global Catalogue of Microorganisms (GCM) 10K type strain sequencing project: providing services to taxonomists for standard genome sequencing and annotation.</title>
        <authorList>
            <consortium name="The Broad Institute Genomics Platform"/>
            <consortium name="The Broad Institute Genome Sequencing Center for Infectious Disease"/>
            <person name="Wu L."/>
            <person name="Ma J."/>
        </authorList>
    </citation>
    <scope>NUCLEOTIDE SEQUENCE [LARGE SCALE GENOMIC DNA]</scope>
    <source>
        <strain evidence="8">NCAIM B.02333</strain>
    </source>
</reference>
<keyword evidence="5" id="KW-0460">Magnesium</keyword>
<evidence type="ECO:0000256" key="5">
    <source>
        <dbReference type="ARBA" id="ARBA00022842"/>
    </source>
</evidence>
<protein>
    <submittedName>
        <fullName evidence="7">Polyprenyl synthetase family protein</fullName>
        <ecNumber evidence="7">2.5.1.-</ecNumber>
    </submittedName>
</protein>
<sequence>MDSPAPAGPPTAPVALGALAARTVLDTEGLRTRVQKTLDDVLARQVATVEAVSPHAAPLVEYVVDLLAGGKRLRPAFAYWGWRGAGGADCDEVVVAVTSLELFQAAALIHDDVMDDSDTRRGRPAVHRRFAQLHRGSGWHGDTERYGMAGAVLAGDLCLSWSDEVLASCGLPAEAVTRGRVVFDRMRTELMAGQYLDMLEQATMGTTDDDPVESARTVIRYKSAKYTIEHPLLLGGTLAGAPDSLLAAYSGYGLPLGEAFQLRDDLLGVFGDPSETGKPAGDDLREGKRTVLVALAMERATPAQASQVRRLLGDPGLGTEGVATLREILLDTGAADRVEALIARDVEAATAALARADVADDARTVLEGLVVAATARST</sequence>
<gene>
    <name evidence="7" type="ORF">ACFOLH_08680</name>
</gene>
<accession>A0ABV7WH96</accession>
<comment type="cofactor">
    <cofactor evidence="1">
        <name>Mg(2+)</name>
        <dbReference type="ChEBI" id="CHEBI:18420"/>
    </cofactor>
</comment>
<evidence type="ECO:0000313" key="7">
    <source>
        <dbReference type="EMBL" id="MFC3688416.1"/>
    </source>
</evidence>
<dbReference type="GO" id="GO:0016740">
    <property type="term" value="F:transferase activity"/>
    <property type="evidence" value="ECO:0007669"/>
    <property type="project" value="UniProtKB-KW"/>
</dbReference>
<dbReference type="SFLD" id="SFLDG01017">
    <property type="entry name" value="Polyprenyl_Transferase_Like"/>
    <property type="match status" value="1"/>
</dbReference>
<evidence type="ECO:0000256" key="3">
    <source>
        <dbReference type="ARBA" id="ARBA00022679"/>
    </source>
</evidence>
<evidence type="ECO:0000256" key="1">
    <source>
        <dbReference type="ARBA" id="ARBA00001946"/>
    </source>
</evidence>
<evidence type="ECO:0000313" key="8">
    <source>
        <dbReference type="Proteomes" id="UP001595685"/>
    </source>
</evidence>
<evidence type="ECO:0000256" key="2">
    <source>
        <dbReference type="ARBA" id="ARBA00006706"/>
    </source>
</evidence>
<dbReference type="PANTHER" id="PTHR12001:SF85">
    <property type="entry name" value="SHORT CHAIN ISOPRENYL DIPHOSPHATE SYNTHASE"/>
    <property type="match status" value="1"/>
</dbReference>
<dbReference type="EMBL" id="JBHRWW010000004">
    <property type="protein sequence ID" value="MFC3688416.1"/>
    <property type="molecule type" value="Genomic_DNA"/>
</dbReference>
<name>A0ABV7WH96_9MICO</name>
<keyword evidence="3 6" id="KW-0808">Transferase</keyword>
<dbReference type="Gene3D" id="1.10.600.10">
    <property type="entry name" value="Farnesyl Diphosphate Synthase"/>
    <property type="match status" value="1"/>
</dbReference>
<proteinExistence type="inferred from homology"/>
<evidence type="ECO:0000256" key="4">
    <source>
        <dbReference type="ARBA" id="ARBA00022723"/>
    </source>
</evidence>
<dbReference type="SUPFAM" id="SSF48576">
    <property type="entry name" value="Terpenoid synthases"/>
    <property type="match status" value="1"/>
</dbReference>
<dbReference type="InterPro" id="IPR000092">
    <property type="entry name" value="Polyprenyl_synt"/>
</dbReference>
<dbReference type="InterPro" id="IPR033749">
    <property type="entry name" value="Polyprenyl_synt_CS"/>
</dbReference>
<organism evidence="7 8">
    <name type="scientific">Aquipuribacter hungaricus</name>
    <dbReference type="NCBI Taxonomy" id="545624"/>
    <lineage>
        <taxon>Bacteria</taxon>
        <taxon>Bacillati</taxon>
        <taxon>Actinomycetota</taxon>
        <taxon>Actinomycetes</taxon>
        <taxon>Micrococcales</taxon>
        <taxon>Intrasporangiaceae</taxon>
        <taxon>Aquipuribacter</taxon>
    </lineage>
</organism>
<dbReference type="PANTHER" id="PTHR12001">
    <property type="entry name" value="GERANYLGERANYL PYROPHOSPHATE SYNTHASE"/>
    <property type="match status" value="1"/>
</dbReference>
<dbReference type="CDD" id="cd00685">
    <property type="entry name" value="Trans_IPPS_HT"/>
    <property type="match status" value="1"/>
</dbReference>
<dbReference type="InterPro" id="IPR008949">
    <property type="entry name" value="Isoprenoid_synthase_dom_sf"/>
</dbReference>
<keyword evidence="4" id="KW-0479">Metal-binding</keyword>
<dbReference type="Proteomes" id="UP001595685">
    <property type="component" value="Unassembled WGS sequence"/>
</dbReference>
<comment type="similarity">
    <text evidence="2 6">Belongs to the FPP/GGPP synthase family.</text>
</comment>
<dbReference type="PROSITE" id="PS00444">
    <property type="entry name" value="POLYPRENYL_SYNTHASE_2"/>
    <property type="match status" value="1"/>
</dbReference>
<comment type="caution">
    <text evidence="7">The sequence shown here is derived from an EMBL/GenBank/DDBJ whole genome shotgun (WGS) entry which is preliminary data.</text>
</comment>